<evidence type="ECO:0000313" key="14">
    <source>
        <dbReference type="EMBL" id="AAZ44900.1"/>
    </source>
</evidence>
<evidence type="ECO:0000256" key="2">
    <source>
        <dbReference type="ARBA" id="ARBA00022630"/>
    </source>
</evidence>
<dbReference type="GO" id="GO:0102919">
    <property type="term" value="F:5,6-dimethylbenzimidazole synthase activity"/>
    <property type="evidence" value="ECO:0007669"/>
    <property type="project" value="UniProtKB-EC"/>
</dbReference>
<sequence length="324" mass="36438">MSLGARPIYRRENREGGANPPRAQRCKEDGRCEKPLVRENPAGKAHRPGESESEDRPGDETGLHGQAVIVFPQGEFMENQIDHSFSDAERAAIYRTIFNRRDVRGQFLPDPVPDEVLSRVLMAAHHAPSVGFMQPWNFLLVRSPEVKQRVRDIFAKAHAEAAMMFPEGKRETYNQLKLEGIVESPINLCITCDRERTGPVVVGRTHIKTMDLYSSVCAVQNLWLAARAEGLGVGWVSIFNQPELQAALGIPSEIVPIAYLCIGYVSHFHDKPELEKTGWLPRLPIADLLYYDQWGQADVARNESLTNTLATMQDDIQQRGIFPK</sequence>
<dbReference type="FunFam" id="3.40.109.10:FF:000013">
    <property type="entry name" value="5,6-dimethylbenzimidazole synthase"/>
    <property type="match status" value="1"/>
</dbReference>
<feature type="domain" description="Nitroreductase" evidence="13">
    <location>
        <begin position="98"/>
        <end position="264"/>
    </location>
</feature>
<protein>
    <recommendedName>
        <fullName evidence="11">5,6-dimethylbenzimidazole synthase</fullName>
        <ecNumber evidence="10">1.13.11.79</ecNumber>
    </recommendedName>
</protein>
<dbReference type="Gene3D" id="3.40.109.10">
    <property type="entry name" value="NADH Oxidase"/>
    <property type="match status" value="1"/>
</dbReference>
<dbReference type="InterPro" id="IPR050627">
    <property type="entry name" value="Nitroreductase/BluB"/>
</dbReference>
<feature type="compositionally biased region" description="Basic and acidic residues" evidence="12">
    <location>
        <begin position="25"/>
        <end position="37"/>
    </location>
</feature>
<dbReference type="InterPro" id="IPR000415">
    <property type="entry name" value="Nitroreductase-like"/>
</dbReference>
<dbReference type="PANTHER" id="PTHR23026">
    <property type="entry name" value="NADPH NITROREDUCTASE"/>
    <property type="match status" value="1"/>
</dbReference>
<dbReference type="InterPro" id="IPR029479">
    <property type="entry name" value="Nitroreductase"/>
</dbReference>
<accession>Q47JT1</accession>
<keyword evidence="7" id="KW-0520">NAD</keyword>
<dbReference type="EC" id="1.13.11.79" evidence="10"/>
<gene>
    <name evidence="14" type="ordered locus">Daro_0141</name>
</gene>
<dbReference type="KEGG" id="dar:Daro_0141"/>
<evidence type="ECO:0000256" key="12">
    <source>
        <dbReference type="SAM" id="MobiDB-lite"/>
    </source>
</evidence>
<evidence type="ECO:0000256" key="10">
    <source>
        <dbReference type="ARBA" id="ARBA00066311"/>
    </source>
</evidence>
<keyword evidence="4" id="KW-0547">Nucleotide-binding</keyword>
<feature type="compositionally biased region" description="Basic and acidic residues" evidence="12">
    <location>
        <begin position="47"/>
        <end position="62"/>
    </location>
</feature>
<evidence type="ECO:0000256" key="9">
    <source>
        <dbReference type="ARBA" id="ARBA00061097"/>
    </source>
</evidence>
<dbReference type="HOGENOM" id="CLU_857175_0_0_4"/>
<dbReference type="SUPFAM" id="SSF55469">
    <property type="entry name" value="FMN-dependent nitroreductase-like"/>
    <property type="match status" value="1"/>
</dbReference>
<dbReference type="AlphaFoldDB" id="Q47JT1"/>
<dbReference type="GO" id="GO:0009236">
    <property type="term" value="P:cobalamin biosynthetic process"/>
    <property type="evidence" value="ECO:0007669"/>
    <property type="project" value="UniProtKB-ARBA"/>
</dbReference>
<dbReference type="NCBIfam" id="TIGR02476">
    <property type="entry name" value="BluB"/>
    <property type="match status" value="1"/>
</dbReference>
<evidence type="ECO:0000256" key="6">
    <source>
        <dbReference type="ARBA" id="ARBA00023002"/>
    </source>
</evidence>
<dbReference type="eggNOG" id="COG0778">
    <property type="taxonomic scope" value="Bacteria"/>
</dbReference>
<evidence type="ECO:0000256" key="8">
    <source>
        <dbReference type="ARBA" id="ARBA00051314"/>
    </source>
</evidence>
<name>Q47JT1_DECAR</name>
<evidence type="ECO:0000256" key="5">
    <source>
        <dbReference type="ARBA" id="ARBA00022857"/>
    </source>
</evidence>
<evidence type="ECO:0000256" key="1">
    <source>
        <dbReference type="ARBA" id="ARBA00011823"/>
    </source>
</evidence>
<evidence type="ECO:0000256" key="7">
    <source>
        <dbReference type="ARBA" id="ARBA00023027"/>
    </source>
</evidence>
<evidence type="ECO:0000256" key="4">
    <source>
        <dbReference type="ARBA" id="ARBA00022741"/>
    </source>
</evidence>
<evidence type="ECO:0000256" key="3">
    <source>
        <dbReference type="ARBA" id="ARBA00022643"/>
    </source>
</evidence>
<proteinExistence type="inferred from homology"/>
<evidence type="ECO:0000256" key="11">
    <source>
        <dbReference type="ARBA" id="ARBA00068702"/>
    </source>
</evidence>
<evidence type="ECO:0000259" key="13">
    <source>
        <dbReference type="Pfam" id="PF00881"/>
    </source>
</evidence>
<dbReference type="Pfam" id="PF00881">
    <property type="entry name" value="Nitroreductase"/>
    <property type="match status" value="1"/>
</dbReference>
<keyword evidence="2" id="KW-0285">Flavoprotein</keyword>
<dbReference type="CDD" id="cd02145">
    <property type="entry name" value="BluB"/>
    <property type="match status" value="1"/>
</dbReference>
<comment type="subunit">
    <text evidence="1">Homooctamer.</text>
</comment>
<dbReference type="InterPro" id="IPR012825">
    <property type="entry name" value="BluB"/>
</dbReference>
<dbReference type="EMBL" id="CP000089">
    <property type="protein sequence ID" value="AAZ44900.1"/>
    <property type="molecule type" value="Genomic_DNA"/>
</dbReference>
<keyword evidence="3" id="KW-0288">FMN</keyword>
<dbReference type="STRING" id="159087.Daro_0141"/>
<keyword evidence="5" id="KW-0521">NADP</keyword>
<comment type="catalytic activity">
    <reaction evidence="8">
        <text>FMNH2 + O2 = dialurate + 5,6-dimethylbenzimidazole + D-erythrose 4-phosphate + H(+)</text>
        <dbReference type="Rhea" id="RHEA:27345"/>
        <dbReference type="ChEBI" id="CHEBI:15378"/>
        <dbReference type="ChEBI" id="CHEBI:15379"/>
        <dbReference type="ChEBI" id="CHEBI:15890"/>
        <dbReference type="ChEBI" id="CHEBI:16897"/>
        <dbReference type="ChEBI" id="CHEBI:57618"/>
        <dbReference type="ChEBI" id="CHEBI:140629"/>
        <dbReference type="EC" id="1.13.11.79"/>
    </reaction>
</comment>
<dbReference type="PANTHER" id="PTHR23026:SF90">
    <property type="entry name" value="IODOTYROSINE DEIODINASE 1"/>
    <property type="match status" value="1"/>
</dbReference>
<comment type="similarity">
    <text evidence="9">Belongs to the BluB family.</text>
</comment>
<keyword evidence="6 14" id="KW-0560">Oxidoreductase</keyword>
<dbReference type="GO" id="GO:0000166">
    <property type="term" value="F:nucleotide binding"/>
    <property type="evidence" value="ECO:0007669"/>
    <property type="project" value="UniProtKB-KW"/>
</dbReference>
<reference evidence="14" key="1">
    <citation type="submission" date="2005-08" db="EMBL/GenBank/DDBJ databases">
        <title>Complete sequence of Dechloromonas aromatica RCB.</title>
        <authorList>
            <person name="Salinero K.K."/>
            <person name="Copeland A."/>
            <person name="Lucas S."/>
            <person name="Lapidus A."/>
            <person name="Barry K."/>
            <person name="Detter J.C."/>
            <person name="Glavina T."/>
            <person name="Hammon N."/>
            <person name="Israni S."/>
            <person name="Pitluck S."/>
            <person name="Di Bartolo G."/>
            <person name="Trong S."/>
            <person name="Schmutz J."/>
            <person name="Larimer F."/>
            <person name="Land M."/>
            <person name="Ivanova N."/>
            <person name="Richardson P."/>
        </authorList>
    </citation>
    <scope>NUCLEOTIDE SEQUENCE</scope>
    <source>
        <strain evidence="14">RCB</strain>
    </source>
</reference>
<feature type="region of interest" description="Disordered" evidence="12">
    <location>
        <begin position="1"/>
        <end position="62"/>
    </location>
</feature>
<organism evidence="14">
    <name type="scientific">Dechloromonas aromatica (strain RCB)</name>
    <dbReference type="NCBI Taxonomy" id="159087"/>
    <lineage>
        <taxon>Bacteria</taxon>
        <taxon>Pseudomonadati</taxon>
        <taxon>Pseudomonadota</taxon>
        <taxon>Betaproteobacteria</taxon>
        <taxon>Rhodocyclales</taxon>
        <taxon>Azonexaceae</taxon>
        <taxon>Dechloromonas</taxon>
    </lineage>
</organism>